<dbReference type="OrthoDB" id="270417at2759"/>
<dbReference type="InterPro" id="IPR017884">
    <property type="entry name" value="SANT_dom"/>
</dbReference>
<evidence type="ECO:0000256" key="8">
    <source>
        <dbReference type="PROSITE-ProRule" id="PRU00228"/>
    </source>
</evidence>
<dbReference type="CDD" id="cd00167">
    <property type="entry name" value="SANT"/>
    <property type="match status" value="1"/>
</dbReference>
<evidence type="ECO:0000256" key="6">
    <source>
        <dbReference type="ARBA" id="ARBA00023242"/>
    </source>
</evidence>
<dbReference type="PROSITE" id="PS51293">
    <property type="entry name" value="SANT"/>
    <property type="match status" value="1"/>
</dbReference>
<evidence type="ECO:0000256" key="1">
    <source>
        <dbReference type="ARBA" id="ARBA00022723"/>
    </source>
</evidence>
<dbReference type="PROSITE" id="PS50090">
    <property type="entry name" value="MYB_LIKE"/>
    <property type="match status" value="1"/>
</dbReference>
<evidence type="ECO:0000256" key="7">
    <source>
        <dbReference type="PIRNR" id="PIRNR025024"/>
    </source>
</evidence>
<dbReference type="Pfam" id="PF22941">
    <property type="entry name" value="TADA2A-like_3rd"/>
    <property type="match status" value="1"/>
</dbReference>
<feature type="domain" description="SWIRM" evidence="12">
    <location>
        <begin position="370"/>
        <end position="465"/>
    </location>
</feature>
<dbReference type="Gene3D" id="1.10.10.60">
    <property type="entry name" value="Homeodomain-like"/>
    <property type="match status" value="1"/>
</dbReference>
<feature type="domain" description="SANT" evidence="13">
    <location>
        <begin position="63"/>
        <end position="115"/>
    </location>
</feature>
<keyword evidence="2 8" id="KW-0863">Zinc-finger</keyword>
<dbReference type="Pfam" id="PF25299">
    <property type="entry name" value="ZZ_ADA2"/>
    <property type="match status" value="1"/>
</dbReference>
<dbReference type="CDD" id="cd02335">
    <property type="entry name" value="ZZ_ADA2"/>
    <property type="match status" value="1"/>
</dbReference>
<feature type="region of interest" description="Disordered" evidence="9">
    <location>
        <begin position="345"/>
        <end position="378"/>
    </location>
</feature>
<keyword evidence="1" id="KW-0479">Metal-binding</keyword>
<dbReference type="FunFam" id="1.10.10.10:FF:000087">
    <property type="entry name" value="Transcriptional adapter 2"/>
    <property type="match status" value="1"/>
</dbReference>
<dbReference type="GO" id="GO:0003682">
    <property type="term" value="F:chromatin binding"/>
    <property type="evidence" value="ECO:0007669"/>
    <property type="project" value="TreeGrafter"/>
</dbReference>
<dbReference type="InterPro" id="IPR009057">
    <property type="entry name" value="Homeodomain-like_sf"/>
</dbReference>
<keyword evidence="3" id="KW-0862">Zinc</keyword>
<feature type="domain" description="HTH myb-type" evidence="14">
    <location>
        <begin position="60"/>
        <end position="115"/>
    </location>
</feature>
<evidence type="ECO:0000259" key="11">
    <source>
        <dbReference type="PROSITE" id="PS50135"/>
    </source>
</evidence>
<dbReference type="InterPro" id="IPR043145">
    <property type="entry name" value="Znf_ZZ_sf"/>
</dbReference>
<keyword evidence="4 7" id="KW-0805">Transcription regulation</keyword>
<name>A0A4V1IXD9_9FUNG</name>
<keyword evidence="5 7" id="KW-0804">Transcription</keyword>
<dbReference type="GO" id="GO:0008270">
    <property type="term" value="F:zinc ion binding"/>
    <property type="evidence" value="ECO:0007669"/>
    <property type="project" value="UniProtKB-KW"/>
</dbReference>
<dbReference type="InterPro" id="IPR001005">
    <property type="entry name" value="SANT/Myb"/>
</dbReference>
<dbReference type="InterPro" id="IPR041983">
    <property type="entry name" value="ADA2-like_ZZ"/>
</dbReference>
<evidence type="ECO:0000256" key="2">
    <source>
        <dbReference type="ARBA" id="ARBA00022771"/>
    </source>
</evidence>
<dbReference type="Pfam" id="PF00249">
    <property type="entry name" value="Myb_DNA-binding"/>
    <property type="match status" value="1"/>
</dbReference>
<dbReference type="GO" id="GO:0006357">
    <property type="term" value="P:regulation of transcription by RNA polymerase II"/>
    <property type="evidence" value="ECO:0007669"/>
    <property type="project" value="InterPro"/>
</dbReference>
<dbReference type="PIRSF" id="PIRSF025024">
    <property type="entry name" value="Transcriptional_adaptor_2"/>
    <property type="match status" value="1"/>
</dbReference>
<feature type="domain" description="ZZ-type" evidence="11">
    <location>
        <begin position="5"/>
        <end position="61"/>
    </location>
</feature>
<dbReference type="InterPro" id="IPR000433">
    <property type="entry name" value="Znf_ZZ"/>
</dbReference>
<dbReference type="PANTHER" id="PTHR12374">
    <property type="entry name" value="TRANSCRIPTIONAL ADAPTOR 2 ADA2 -RELATED"/>
    <property type="match status" value="1"/>
</dbReference>
<dbReference type="SMART" id="SM00291">
    <property type="entry name" value="ZnF_ZZ"/>
    <property type="match status" value="1"/>
</dbReference>
<dbReference type="InterPro" id="IPR016827">
    <property type="entry name" value="Ada2/TADA2"/>
</dbReference>
<keyword evidence="6 7" id="KW-0539">Nucleus</keyword>
<dbReference type="InterPro" id="IPR017930">
    <property type="entry name" value="Myb_dom"/>
</dbReference>
<comment type="subcellular location">
    <subcellularLocation>
        <location evidence="7">Nucleus</location>
    </subcellularLocation>
</comment>
<dbReference type="Proteomes" id="UP000271241">
    <property type="component" value="Unassembled WGS sequence"/>
</dbReference>
<gene>
    <name evidence="15" type="ORF">THASP1DRAFT_27477</name>
</gene>
<dbReference type="SUPFAM" id="SSF57850">
    <property type="entry name" value="RING/U-box"/>
    <property type="match status" value="1"/>
</dbReference>
<dbReference type="STRING" id="78915.A0A4V1IXD9"/>
<dbReference type="GO" id="GO:0005634">
    <property type="term" value="C:nucleus"/>
    <property type="evidence" value="ECO:0007669"/>
    <property type="project" value="UniProtKB-SubCell"/>
</dbReference>
<dbReference type="InterPro" id="IPR007526">
    <property type="entry name" value="SWIRM"/>
</dbReference>
<dbReference type="AlphaFoldDB" id="A0A4V1IXD9"/>
<dbReference type="PROSITE" id="PS50934">
    <property type="entry name" value="SWIRM"/>
    <property type="match status" value="1"/>
</dbReference>
<evidence type="ECO:0000256" key="5">
    <source>
        <dbReference type="ARBA" id="ARBA00023163"/>
    </source>
</evidence>
<feature type="compositionally biased region" description="Polar residues" evidence="9">
    <location>
        <begin position="350"/>
        <end position="370"/>
    </location>
</feature>
<evidence type="ECO:0000256" key="4">
    <source>
        <dbReference type="ARBA" id="ARBA00023015"/>
    </source>
</evidence>
<dbReference type="SMART" id="SM00717">
    <property type="entry name" value="SANT"/>
    <property type="match status" value="1"/>
</dbReference>
<evidence type="ECO:0000259" key="10">
    <source>
        <dbReference type="PROSITE" id="PS50090"/>
    </source>
</evidence>
<evidence type="ECO:0000259" key="14">
    <source>
        <dbReference type="PROSITE" id="PS51294"/>
    </source>
</evidence>
<reference evidence="16" key="1">
    <citation type="journal article" date="2018" name="Nat. Microbiol.">
        <title>Leveraging single-cell genomics to expand the fungal tree of life.</title>
        <authorList>
            <person name="Ahrendt S.R."/>
            <person name="Quandt C.A."/>
            <person name="Ciobanu D."/>
            <person name="Clum A."/>
            <person name="Salamov A."/>
            <person name="Andreopoulos B."/>
            <person name="Cheng J.F."/>
            <person name="Woyke T."/>
            <person name="Pelin A."/>
            <person name="Henrissat B."/>
            <person name="Reynolds N.K."/>
            <person name="Benny G.L."/>
            <person name="Smith M.E."/>
            <person name="James T.Y."/>
            <person name="Grigoriev I.V."/>
        </authorList>
    </citation>
    <scope>NUCLEOTIDE SEQUENCE [LARGE SCALE GENOMIC DNA]</scope>
    <source>
        <strain evidence="16">RSA 1356</strain>
    </source>
</reference>
<evidence type="ECO:0000259" key="13">
    <source>
        <dbReference type="PROSITE" id="PS51293"/>
    </source>
</evidence>
<dbReference type="EMBL" id="KZ992439">
    <property type="protein sequence ID" value="RKP10719.1"/>
    <property type="molecule type" value="Genomic_DNA"/>
</dbReference>
<dbReference type="SUPFAM" id="SSF46689">
    <property type="entry name" value="Homeodomain-like"/>
    <property type="match status" value="2"/>
</dbReference>
<dbReference type="InterPro" id="IPR036388">
    <property type="entry name" value="WH-like_DNA-bd_sf"/>
</dbReference>
<evidence type="ECO:0000313" key="16">
    <source>
        <dbReference type="Proteomes" id="UP000271241"/>
    </source>
</evidence>
<sequence>MPFQRRTRLCDACQANISNLVRIKCGVCSDVELCVECFAQGKEPSTHRAGHSYRVMDRLTFPILDADWGADEELLFIDGLAACGMGNWAGVSDHVGTKTKEQCEAHYLEVYVHSSRWPRPMPLDDFDDIADTIQARKKIMLSARDDVATTLKSQPSNHEIVGYMPGRLEFEHEYENEAENLVKDIAFYEDDADDDIELKVTLLDIYNSKLDRRAKRKELIFGRDLLEYRKNQAAERKLEKEDRDLLNRCKVFAKMMTKDDFDKFIEGLISEYSEAHYKAAWHRLTRVLALPPTDERRIRRRIAELQEYRQNGVRTESGSATYERQKEQRLSATKYMVARDTYTLGERTPRPNSRYTPTRESTPPSVSQKTIGRKPANPLDITEADGVHLLTTEEQDLCSALRIYPKPYLVIKETILNEYTRRGTLRRRQARELIKIDVNKTSRIYDFFLNMGWIRQPSKEQQPAG</sequence>
<proteinExistence type="predicted"/>
<evidence type="ECO:0000259" key="12">
    <source>
        <dbReference type="PROSITE" id="PS50934"/>
    </source>
</evidence>
<dbReference type="Pfam" id="PF04433">
    <property type="entry name" value="SWIRM"/>
    <property type="match status" value="1"/>
</dbReference>
<dbReference type="GO" id="GO:0006338">
    <property type="term" value="P:chromatin remodeling"/>
    <property type="evidence" value="ECO:0007669"/>
    <property type="project" value="TreeGrafter"/>
</dbReference>
<dbReference type="PANTHER" id="PTHR12374:SF20">
    <property type="entry name" value="TRANSCRIPTIONAL ADAPTER 2-ALPHA"/>
    <property type="match status" value="1"/>
</dbReference>
<evidence type="ECO:0000256" key="3">
    <source>
        <dbReference type="ARBA" id="ARBA00022833"/>
    </source>
</evidence>
<dbReference type="GO" id="GO:0070461">
    <property type="term" value="C:SAGA-type complex"/>
    <property type="evidence" value="ECO:0007669"/>
    <property type="project" value="TreeGrafter"/>
</dbReference>
<dbReference type="Gene3D" id="3.30.60.90">
    <property type="match status" value="1"/>
</dbReference>
<evidence type="ECO:0000313" key="15">
    <source>
        <dbReference type="EMBL" id="RKP10719.1"/>
    </source>
</evidence>
<protein>
    <recommendedName>
        <fullName evidence="7">Transcriptional adapter 2</fullName>
    </recommendedName>
</protein>
<keyword evidence="16" id="KW-1185">Reference proteome</keyword>
<dbReference type="GO" id="GO:0003713">
    <property type="term" value="F:transcription coactivator activity"/>
    <property type="evidence" value="ECO:0007669"/>
    <property type="project" value="InterPro"/>
</dbReference>
<organism evidence="15 16">
    <name type="scientific">Thamnocephalis sphaerospora</name>
    <dbReference type="NCBI Taxonomy" id="78915"/>
    <lineage>
        <taxon>Eukaryota</taxon>
        <taxon>Fungi</taxon>
        <taxon>Fungi incertae sedis</taxon>
        <taxon>Zoopagomycota</taxon>
        <taxon>Zoopagomycotina</taxon>
        <taxon>Zoopagomycetes</taxon>
        <taxon>Zoopagales</taxon>
        <taxon>Sigmoideomycetaceae</taxon>
        <taxon>Thamnocephalis</taxon>
    </lineage>
</organism>
<dbReference type="PROSITE" id="PS51294">
    <property type="entry name" value="HTH_MYB"/>
    <property type="match status" value="1"/>
</dbReference>
<feature type="domain" description="Myb-like" evidence="10">
    <location>
        <begin position="68"/>
        <end position="111"/>
    </location>
</feature>
<dbReference type="PROSITE" id="PS01357">
    <property type="entry name" value="ZF_ZZ_1"/>
    <property type="match status" value="1"/>
</dbReference>
<dbReference type="Gene3D" id="1.10.10.10">
    <property type="entry name" value="Winged helix-like DNA-binding domain superfamily/Winged helix DNA-binding domain"/>
    <property type="match status" value="1"/>
</dbReference>
<dbReference type="InterPro" id="IPR055141">
    <property type="entry name" value="TADA2A_B-like_dom"/>
</dbReference>
<accession>A0A4V1IXD9</accession>
<dbReference type="PROSITE" id="PS50135">
    <property type="entry name" value="ZF_ZZ_2"/>
    <property type="match status" value="1"/>
</dbReference>
<evidence type="ECO:0000256" key="9">
    <source>
        <dbReference type="SAM" id="MobiDB-lite"/>
    </source>
</evidence>